<sequence>MQSKFFPAVIVPIFIFSLISGCTVGVNRIEQREIGDISAVSINTFGEFIIKQGDEESLIIEGPNNLLRNIETEVVGNTLYINSKRGIINGSLQKIVFTLTIRDINEIALSGAGSVNMDKLNTDHLEIILTGAGSIQINALNTMELTVLLNSAGSIAISGIAQNQDVILSGVGSYNGGDLQSRNTSVTLSGAGSAELQVSDTLNVNVSGVGSVAYYGSPSVNQNISGLGSVTPKGAHK</sequence>
<feature type="domain" description="Putative auto-transporter adhesin head GIN" evidence="1">
    <location>
        <begin position="39"/>
        <end position="218"/>
    </location>
</feature>
<dbReference type="AlphaFoldDB" id="A0A101FYD5"/>
<dbReference type="Gene3D" id="2.160.20.120">
    <property type="match status" value="1"/>
</dbReference>
<gene>
    <name evidence="2" type="ORF">XD73_0368</name>
</gene>
<dbReference type="PANTHER" id="PTHR39200:SF1">
    <property type="entry name" value="AUTO-TRANSPORTER ADHESIN HEAD GIN DOMAIN-CONTAINING PROTEIN-RELATED"/>
    <property type="match status" value="1"/>
</dbReference>
<evidence type="ECO:0000259" key="1">
    <source>
        <dbReference type="Pfam" id="PF10988"/>
    </source>
</evidence>
<organism evidence="2 3">
    <name type="scientific">Anaerolinea thermophila</name>
    <dbReference type="NCBI Taxonomy" id="167964"/>
    <lineage>
        <taxon>Bacteria</taxon>
        <taxon>Bacillati</taxon>
        <taxon>Chloroflexota</taxon>
        <taxon>Anaerolineae</taxon>
        <taxon>Anaerolineales</taxon>
        <taxon>Anaerolineaceae</taxon>
        <taxon>Anaerolinea</taxon>
    </lineage>
</organism>
<evidence type="ECO:0000313" key="2">
    <source>
        <dbReference type="EMBL" id="KUK46747.1"/>
    </source>
</evidence>
<dbReference type="PANTHER" id="PTHR39200">
    <property type="entry name" value="HYPOTHETICAL EXPORTED PROTEIN"/>
    <property type="match status" value="1"/>
</dbReference>
<reference evidence="2 3" key="1">
    <citation type="journal article" date="2015" name="MBio">
        <title>Genome-Resolved Metagenomic Analysis Reveals Roles for Candidate Phyla and Other Microbial Community Members in Biogeochemical Transformations in Oil Reservoirs.</title>
        <authorList>
            <person name="Hu P."/>
            <person name="Tom L."/>
            <person name="Singh A."/>
            <person name="Thomas B.C."/>
            <person name="Baker B.J."/>
            <person name="Piceno Y.M."/>
            <person name="Andersen G.L."/>
            <person name="Banfield J.F."/>
        </authorList>
    </citation>
    <scope>NUCLEOTIDE SEQUENCE [LARGE SCALE GENOMIC DNA]</scope>
    <source>
        <strain evidence="2">46_16</strain>
    </source>
</reference>
<dbReference type="InterPro" id="IPR021255">
    <property type="entry name" value="DUF2807"/>
</dbReference>
<comment type="caution">
    <text evidence="2">The sequence shown here is derived from an EMBL/GenBank/DDBJ whole genome shotgun (WGS) entry which is preliminary data.</text>
</comment>
<protein>
    <recommendedName>
        <fullName evidence="1">Putative auto-transporter adhesin head GIN domain-containing protein</fullName>
    </recommendedName>
</protein>
<dbReference type="EMBL" id="LGFU01000009">
    <property type="protein sequence ID" value="KUK46747.1"/>
    <property type="molecule type" value="Genomic_DNA"/>
</dbReference>
<name>A0A101FYD5_9CHLR</name>
<accession>A0A101FYD5</accession>
<evidence type="ECO:0000313" key="3">
    <source>
        <dbReference type="Proteomes" id="UP000064249"/>
    </source>
</evidence>
<dbReference type="PROSITE" id="PS51257">
    <property type="entry name" value="PROKAR_LIPOPROTEIN"/>
    <property type="match status" value="1"/>
</dbReference>
<dbReference type="Proteomes" id="UP000064249">
    <property type="component" value="Unassembled WGS sequence"/>
</dbReference>
<dbReference type="Pfam" id="PF10988">
    <property type="entry name" value="DUF2807"/>
    <property type="match status" value="1"/>
</dbReference>
<proteinExistence type="predicted"/>